<accession>L5KTJ3</accession>
<dbReference type="Proteomes" id="UP000010552">
    <property type="component" value="Unassembled WGS sequence"/>
</dbReference>
<dbReference type="InterPro" id="IPR011989">
    <property type="entry name" value="ARM-like"/>
</dbReference>
<name>L5KTJ3_PTEAL</name>
<dbReference type="STRING" id="9402.L5KTJ3"/>
<sequence length="151" mass="15867">MDPVTAKEVVLSEKPSISEETDLIEPTLLDELLCHTGSLASVYHMPPKAFVEGSHLPIHHGSTDAGVSPVGTTTVTNLEQPQLMPSQVDVLGELLNHDLSPPVNVPQVSSMQVGAVGLLGGGRDSVEGQAFIPSLVPATFAPSHCGQQWSE</sequence>
<gene>
    <name evidence="1" type="ORF">PAL_GLEAN10020327</name>
</gene>
<dbReference type="InParanoid" id="L5KTJ3"/>
<protein>
    <submittedName>
        <fullName evidence="1">AP-2 complex subunit beta</fullName>
    </submittedName>
</protein>
<dbReference type="AlphaFoldDB" id="L5KTJ3"/>
<evidence type="ECO:0000313" key="2">
    <source>
        <dbReference type="Proteomes" id="UP000010552"/>
    </source>
</evidence>
<organism evidence="1 2">
    <name type="scientific">Pteropus alecto</name>
    <name type="common">Black flying fox</name>
    <dbReference type="NCBI Taxonomy" id="9402"/>
    <lineage>
        <taxon>Eukaryota</taxon>
        <taxon>Metazoa</taxon>
        <taxon>Chordata</taxon>
        <taxon>Craniata</taxon>
        <taxon>Vertebrata</taxon>
        <taxon>Euteleostomi</taxon>
        <taxon>Mammalia</taxon>
        <taxon>Eutheria</taxon>
        <taxon>Laurasiatheria</taxon>
        <taxon>Chiroptera</taxon>
        <taxon>Yinpterochiroptera</taxon>
        <taxon>Pteropodoidea</taxon>
        <taxon>Pteropodidae</taxon>
        <taxon>Pteropodinae</taxon>
        <taxon>Pteropus</taxon>
    </lineage>
</organism>
<reference evidence="2" key="1">
    <citation type="journal article" date="2013" name="Science">
        <title>Comparative analysis of bat genomes provides insight into the evolution of flight and immunity.</title>
        <authorList>
            <person name="Zhang G."/>
            <person name="Cowled C."/>
            <person name="Shi Z."/>
            <person name="Huang Z."/>
            <person name="Bishop-Lilly K.A."/>
            <person name="Fang X."/>
            <person name="Wynne J.W."/>
            <person name="Xiong Z."/>
            <person name="Baker M.L."/>
            <person name="Zhao W."/>
            <person name="Tachedjian M."/>
            <person name="Zhu Y."/>
            <person name="Zhou P."/>
            <person name="Jiang X."/>
            <person name="Ng J."/>
            <person name="Yang L."/>
            <person name="Wu L."/>
            <person name="Xiao J."/>
            <person name="Feng Y."/>
            <person name="Chen Y."/>
            <person name="Sun X."/>
            <person name="Zhang Y."/>
            <person name="Marsh G.A."/>
            <person name="Crameri G."/>
            <person name="Broder C.C."/>
            <person name="Frey K.G."/>
            <person name="Wang L.F."/>
            <person name="Wang J."/>
        </authorList>
    </citation>
    <scope>NUCLEOTIDE SEQUENCE [LARGE SCALE GENOMIC DNA]</scope>
</reference>
<dbReference type="Gene3D" id="1.25.10.10">
    <property type="entry name" value="Leucine-rich Repeat Variant"/>
    <property type="match status" value="1"/>
</dbReference>
<dbReference type="EMBL" id="KB030580">
    <property type="protein sequence ID" value="ELK14123.1"/>
    <property type="molecule type" value="Genomic_DNA"/>
</dbReference>
<keyword evidence="2" id="KW-1185">Reference proteome</keyword>
<evidence type="ECO:0000313" key="1">
    <source>
        <dbReference type="EMBL" id="ELK14123.1"/>
    </source>
</evidence>
<proteinExistence type="predicted"/>